<dbReference type="PANTHER" id="PTHR43685:SF3">
    <property type="entry name" value="SLR2126 PROTEIN"/>
    <property type="match status" value="1"/>
</dbReference>
<dbReference type="NCBIfam" id="NF038302">
    <property type="entry name" value="EPS_HpsE"/>
    <property type="match status" value="1"/>
</dbReference>
<comment type="caution">
    <text evidence="2">The sequence shown here is derived from an EMBL/GenBank/DDBJ whole genome shotgun (WGS) entry which is preliminary data.</text>
</comment>
<dbReference type="SUPFAM" id="SSF53448">
    <property type="entry name" value="Nucleotide-diphospho-sugar transferases"/>
    <property type="match status" value="1"/>
</dbReference>
<dbReference type="PANTHER" id="PTHR43685">
    <property type="entry name" value="GLYCOSYLTRANSFERASE"/>
    <property type="match status" value="1"/>
</dbReference>
<dbReference type="Pfam" id="PF00535">
    <property type="entry name" value="Glycos_transf_2"/>
    <property type="match status" value="1"/>
</dbReference>
<reference evidence="2 3" key="1">
    <citation type="submission" date="2024-10" db="EMBL/GenBank/DDBJ databases">
        <authorList>
            <person name="Ratan Roy A."/>
            <person name="Morales Sandoval P.H."/>
            <person name="De Los Santos Villalobos S."/>
            <person name="Chakraborty S."/>
            <person name="Mukherjee J."/>
        </authorList>
    </citation>
    <scope>NUCLEOTIDE SEQUENCE [LARGE SCALE GENOMIC DNA]</scope>
    <source>
        <strain evidence="2 3">S1</strain>
    </source>
</reference>
<organism evidence="2 3">
    <name type="scientific">Almyronema epifaneia S1</name>
    <dbReference type="NCBI Taxonomy" id="2991925"/>
    <lineage>
        <taxon>Bacteria</taxon>
        <taxon>Bacillati</taxon>
        <taxon>Cyanobacteriota</taxon>
        <taxon>Cyanophyceae</taxon>
        <taxon>Nodosilineales</taxon>
        <taxon>Nodosilineaceae</taxon>
        <taxon>Almyronema</taxon>
        <taxon>Almyronema epifaneia</taxon>
    </lineage>
</organism>
<dbReference type="InterPro" id="IPR029044">
    <property type="entry name" value="Nucleotide-diphossugar_trans"/>
</dbReference>
<dbReference type="InterPro" id="IPR050834">
    <property type="entry name" value="Glycosyltransf_2"/>
</dbReference>
<proteinExistence type="predicted"/>
<dbReference type="EMBL" id="JBHZOL010000031">
    <property type="protein sequence ID" value="MFE4105684.1"/>
    <property type="molecule type" value="Genomic_DNA"/>
</dbReference>
<dbReference type="RefSeq" id="WP_377962691.1">
    <property type="nucleotide sequence ID" value="NZ_JBHZOL010000031.1"/>
</dbReference>
<accession>A0ABW6IE72</accession>
<keyword evidence="3" id="KW-1185">Reference proteome</keyword>
<protein>
    <submittedName>
        <fullName evidence="2">Hormogonium polysaccharide biosynthesis glycosyltransferase HpsE</fullName>
    </submittedName>
</protein>
<dbReference type="Gene3D" id="3.90.550.10">
    <property type="entry name" value="Spore Coat Polysaccharide Biosynthesis Protein SpsA, Chain A"/>
    <property type="match status" value="1"/>
</dbReference>
<feature type="domain" description="Glycosyltransferase 2-like" evidence="1">
    <location>
        <begin position="11"/>
        <end position="150"/>
    </location>
</feature>
<sequence>MDTQTVEIDVTVAIRAYNSATCLPEILRRLKQQQNTSALRWEVIVVDNNSTDSTPAIVQAFQENWPPAFPLRYFVEKKQGATFARWRAIQEASGRLIGFLDDDNLPGDRWVAAVFEFGQAYPQAGAYGSRIVGKFESVPPPHFERIQSFLAIKERGDQPNQYRPQVLSLPAGAGLVVRKQVWLDCVPQTQKLQGPISQSLAAKGEDFEALLYIAQAGWEIWYNPNMQIEHWISSQRLERQYLISLIWAVGLNIYYLRTINASKAQKPLIAARLVAGNFRRLVFHIGRYRFDVFSDTVAACELFFFLSALVSPFWSILPKGERL</sequence>
<evidence type="ECO:0000313" key="3">
    <source>
        <dbReference type="Proteomes" id="UP001600165"/>
    </source>
</evidence>
<dbReference type="CDD" id="cd00761">
    <property type="entry name" value="Glyco_tranf_GTA_type"/>
    <property type="match status" value="1"/>
</dbReference>
<gene>
    <name evidence="2" type="primary">hpsE</name>
    <name evidence="2" type="ORF">ACFVKH_05305</name>
</gene>
<dbReference type="Proteomes" id="UP001600165">
    <property type="component" value="Unassembled WGS sequence"/>
</dbReference>
<evidence type="ECO:0000259" key="1">
    <source>
        <dbReference type="Pfam" id="PF00535"/>
    </source>
</evidence>
<name>A0ABW6IE72_9CYAN</name>
<evidence type="ECO:0000313" key="2">
    <source>
        <dbReference type="EMBL" id="MFE4105684.1"/>
    </source>
</evidence>
<dbReference type="InterPro" id="IPR001173">
    <property type="entry name" value="Glyco_trans_2-like"/>
</dbReference>